<dbReference type="Pfam" id="PF25597">
    <property type="entry name" value="SH3_retrovirus"/>
    <property type="match status" value="1"/>
</dbReference>
<dbReference type="AlphaFoldDB" id="A0A2P5B673"/>
<dbReference type="Proteomes" id="UP000237105">
    <property type="component" value="Unassembled WGS sequence"/>
</dbReference>
<accession>A0A2P5B673</accession>
<reference evidence="3" key="1">
    <citation type="submission" date="2016-06" db="EMBL/GenBank/DDBJ databases">
        <title>Parallel loss of symbiosis genes in relatives of nitrogen-fixing non-legume Parasponia.</title>
        <authorList>
            <person name="Van Velzen R."/>
            <person name="Holmer R."/>
            <person name="Bu F."/>
            <person name="Rutten L."/>
            <person name="Van Zeijl A."/>
            <person name="Liu W."/>
            <person name="Santuari L."/>
            <person name="Cao Q."/>
            <person name="Sharma T."/>
            <person name="Shen D."/>
            <person name="Roswanjaya Y."/>
            <person name="Wardhani T."/>
            <person name="Kalhor M.S."/>
            <person name="Jansen J."/>
            <person name="Van den Hoogen J."/>
            <person name="Gungor B."/>
            <person name="Hartog M."/>
            <person name="Hontelez J."/>
            <person name="Verver J."/>
            <person name="Yang W.-C."/>
            <person name="Schijlen E."/>
            <person name="Repin R."/>
            <person name="Schilthuizen M."/>
            <person name="Schranz E."/>
            <person name="Heidstra R."/>
            <person name="Miyata K."/>
            <person name="Fedorova E."/>
            <person name="Kohlen W."/>
            <person name="Bisseling T."/>
            <person name="Smit S."/>
            <person name="Geurts R."/>
        </authorList>
    </citation>
    <scope>NUCLEOTIDE SEQUENCE [LARGE SCALE GENOMIC DNA]</scope>
    <source>
        <strain evidence="3">cv. WU1-14</strain>
    </source>
</reference>
<evidence type="ECO:0000313" key="2">
    <source>
        <dbReference type="EMBL" id="PON44292.1"/>
    </source>
</evidence>
<keyword evidence="3" id="KW-1185">Reference proteome</keyword>
<dbReference type="PANTHER" id="PTHR42648">
    <property type="entry name" value="TRANSPOSASE, PUTATIVE-RELATED"/>
    <property type="match status" value="1"/>
</dbReference>
<evidence type="ECO:0000259" key="1">
    <source>
        <dbReference type="Pfam" id="PF25597"/>
    </source>
</evidence>
<dbReference type="InterPro" id="IPR039537">
    <property type="entry name" value="Retrotran_Ty1/copia-like"/>
</dbReference>
<evidence type="ECO:0000313" key="3">
    <source>
        <dbReference type="Proteomes" id="UP000237105"/>
    </source>
</evidence>
<dbReference type="InterPro" id="IPR057670">
    <property type="entry name" value="SH3_retrovirus"/>
</dbReference>
<dbReference type="PANTHER" id="PTHR42648:SF26">
    <property type="entry name" value="INTEGRASE CATALYTIC DOMAIN-CONTAINING PROTEIN"/>
    <property type="match status" value="1"/>
</dbReference>
<gene>
    <name evidence="2" type="ORF">PanWU01x14_267950</name>
</gene>
<dbReference type="EMBL" id="JXTB01000353">
    <property type="protein sequence ID" value="PON44292.1"/>
    <property type="molecule type" value="Genomic_DNA"/>
</dbReference>
<organism evidence="2 3">
    <name type="scientific">Parasponia andersonii</name>
    <name type="common">Sponia andersonii</name>
    <dbReference type="NCBI Taxonomy" id="3476"/>
    <lineage>
        <taxon>Eukaryota</taxon>
        <taxon>Viridiplantae</taxon>
        <taxon>Streptophyta</taxon>
        <taxon>Embryophyta</taxon>
        <taxon>Tracheophyta</taxon>
        <taxon>Spermatophyta</taxon>
        <taxon>Magnoliopsida</taxon>
        <taxon>eudicotyledons</taxon>
        <taxon>Gunneridae</taxon>
        <taxon>Pentapetalae</taxon>
        <taxon>rosids</taxon>
        <taxon>fabids</taxon>
        <taxon>Rosales</taxon>
        <taxon>Cannabaceae</taxon>
        <taxon>Parasponia</taxon>
    </lineage>
</organism>
<comment type="caution">
    <text evidence="2">The sequence shown here is derived from an EMBL/GenBank/DDBJ whole genome shotgun (WGS) entry which is preliminary data.</text>
</comment>
<name>A0A2P5B673_PARAD</name>
<dbReference type="OrthoDB" id="1938465at2759"/>
<feature type="domain" description="Retroviral polymerase SH3-like" evidence="1">
    <location>
        <begin position="49"/>
        <end position="108"/>
    </location>
</feature>
<protein>
    <recommendedName>
        <fullName evidence="1">Retroviral polymerase SH3-like domain-containing protein</fullName>
    </recommendedName>
</protein>
<proteinExistence type="predicted"/>
<dbReference type="STRING" id="3476.A0A2P5B673"/>
<sequence>MPLSYWDEAFRTAIYLANRLPTHLLARKFPLEVLFRVKPNYSVTRTFGCACYPNSRPYNAHKLDFRSTQRTFLGYSLNHKGFKCLASNGHVYISRDVIFDEHLFPFAHLSVS</sequence>